<dbReference type="Proteomes" id="UP001589627">
    <property type="component" value="Unassembled WGS sequence"/>
</dbReference>
<feature type="non-terminal residue" evidence="1">
    <location>
        <position position="1"/>
    </location>
</feature>
<proteinExistence type="predicted"/>
<protein>
    <submittedName>
        <fullName evidence="1">Uncharacterized protein</fullName>
    </submittedName>
</protein>
<evidence type="ECO:0000313" key="2">
    <source>
        <dbReference type="Proteomes" id="UP001589627"/>
    </source>
</evidence>
<gene>
    <name evidence="1" type="ORF">ACFFNX_49015</name>
</gene>
<comment type="caution">
    <text evidence="1">The sequence shown here is derived from an EMBL/GenBank/DDBJ whole genome shotgun (WGS) entry which is preliminary data.</text>
</comment>
<dbReference type="RefSeq" id="WP_378213335.1">
    <property type="nucleotide sequence ID" value="NZ_JBHLZP010000929.1"/>
</dbReference>
<organism evidence="1 2">
    <name type="scientific">Actinoallomurus acaciae</name>
    <dbReference type="NCBI Taxonomy" id="502577"/>
    <lineage>
        <taxon>Bacteria</taxon>
        <taxon>Bacillati</taxon>
        <taxon>Actinomycetota</taxon>
        <taxon>Actinomycetes</taxon>
        <taxon>Streptosporangiales</taxon>
        <taxon>Thermomonosporaceae</taxon>
        <taxon>Actinoallomurus</taxon>
    </lineage>
</organism>
<keyword evidence="2" id="KW-1185">Reference proteome</keyword>
<accession>A0ABV5YYF2</accession>
<evidence type="ECO:0000313" key="1">
    <source>
        <dbReference type="EMBL" id="MFB9840117.1"/>
    </source>
</evidence>
<sequence length="165" mass="17653">LIPAYALLAIPAAELVRGAATLGQGRWRLATAGVVAAGLAVHAGGQQIVLGHMVRTQYKARRDYGAIAGELRSLGVRAPCTLAGEQAPVLAFYAGCRSMQIAGNDASTNVPGLLAQANVTRLAVVEYTNVRPRYTHGWHHYTFTTPTGRTWRIFVPRRPPAAPRS</sequence>
<name>A0ABV5YYF2_9ACTN</name>
<dbReference type="EMBL" id="JBHLZP010000929">
    <property type="protein sequence ID" value="MFB9840117.1"/>
    <property type="molecule type" value="Genomic_DNA"/>
</dbReference>
<reference evidence="1 2" key="1">
    <citation type="submission" date="2024-09" db="EMBL/GenBank/DDBJ databases">
        <authorList>
            <person name="Sun Q."/>
            <person name="Mori K."/>
        </authorList>
    </citation>
    <scope>NUCLEOTIDE SEQUENCE [LARGE SCALE GENOMIC DNA]</scope>
    <source>
        <strain evidence="1 2">TBRC 0563</strain>
    </source>
</reference>